<dbReference type="SUPFAM" id="SSF55811">
    <property type="entry name" value="Nudix"/>
    <property type="match status" value="1"/>
</dbReference>
<name>A0A2V4W051_PAEBA</name>
<gene>
    <name evidence="4" type="ORF">DFQ00_11139</name>
</gene>
<dbReference type="Gene3D" id="3.90.79.10">
    <property type="entry name" value="Nucleoside Triphosphate Pyrophosphohydrolase"/>
    <property type="match status" value="1"/>
</dbReference>
<dbReference type="EMBL" id="QJSW01000011">
    <property type="protein sequence ID" value="PYE47740.1"/>
    <property type="molecule type" value="Genomic_DNA"/>
</dbReference>
<protein>
    <submittedName>
        <fullName evidence="4">8-oxo-dGTP diphosphatase</fullName>
    </submittedName>
</protein>
<comment type="caution">
    <text evidence="4">The sequence shown here is derived from an EMBL/GenBank/DDBJ whole genome shotgun (WGS) entry which is preliminary data.</text>
</comment>
<dbReference type="CDD" id="cd18875">
    <property type="entry name" value="NUDIX_Hydrolase"/>
    <property type="match status" value="1"/>
</dbReference>
<keyword evidence="2" id="KW-0378">Hydrolase</keyword>
<dbReference type="PROSITE" id="PS51462">
    <property type="entry name" value="NUDIX"/>
    <property type="match status" value="1"/>
</dbReference>
<evidence type="ECO:0000313" key="4">
    <source>
        <dbReference type="EMBL" id="PYE47740.1"/>
    </source>
</evidence>
<comment type="cofactor">
    <cofactor evidence="1">
        <name>Mg(2+)</name>
        <dbReference type="ChEBI" id="CHEBI:18420"/>
    </cofactor>
</comment>
<sequence>MISRNHMELCEMQLGKERFKMNAKVEIYTMSMIWNPDTDQVLLMNRPGRKGFPGYIAPGGKVDFPESIVDGAIREVREETGLHVKQILYKGLDEFCDPEQGLRYMVFNYLVTSYEGELLTDPPEGELKWVSLQKALELPMQDWFAERFPRFFDAGTFERSVIWEKSSGQTLQETFKTYRDEARGMQIE</sequence>
<organism evidence="4 5">
    <name type="scientific">Paenibacillus barcinonensis</name>
    <dbReference type="NCBI Taxonomy" id="198119"/>
    <lineage>
        <taxon>Bacteria</taxon>
        <taxon>Bacillati</taxon>
        <taxon>Bacillota</taxon>
        <taxon>Bacilli</taxon>
        <taxon>Bacillales</taxon>
        <taxon>Paenibacillaceae</taxon>
        <taxon>Paenibacillus</taxon>
    </lineage>
</organism>
<feature type="domain" description="Nudix hydrolase" evidence="3">
    <location>
        <begin position="24"/>
        <end position="153"/>
    </location>
</feature>
<dbReference type="Proteomes" id="UP000247790">
    <property type="component" value="Unassembled WGS sequence"/>
</dbReference>
<evidence type="ECO:0000259" key="3">
    <source>
        <dbReference type="PROSITE" id="PS51462"/>
    </source>
</evidence>
<evidence type="ECO:0000256" key="1">
    <source>
        <dbReference type="ARBA" id="ARBA00001946"/>
    </source>
</evidence>
<dbReference type="GO" id="GO:0016787">
    <property type="term" value="F:hydrolase activity"/>
    <property type="evidence" value="ECO:0007669"/>
    <property type="project" value="UniProtKB-KW"/>
</dbReference>
<evidence type="ECO:0000313" key="5">
    <source>
        <dbReference type="Proteomes" id="UP000247790"/>
    </source>
</evidence>
<dbReference type="PANTHER" id="PTHR43046">
    <property type="entry name" value="GDP-MANNOSE MANNOSYL HYDROLASE"/>
    <property type="match status" value="1"/>
</dbReference>
<dbReference type="InterPro" id="IPR020084">
    <property type="entry name" value="NUDIX_hydrolase_CS"/>
</dbReference>
<dbReference type="Pfam" id="PF00293">
    <property type="entry name" value="NUDIX"/>
    <property type="match status" value="1"/>
</dbReference>
<dbReference type="AlphaFoldDB" id="A0A2V4W051"/>
<accession>A0A2V4W051</accession>
<dbReference type="InterPro" id="IPR015797">
    <property type="entry name" value="NUDIX_hydrolase-like_dom_sf"/>
</dbReference>
<dbReference type="PANTHER" id="PTHR43046:SF14">
    <property type="entry name" value="MUTT_NUDIX FAMILY PROTEIN"/>
    <property type="match status" value="1"/>
</dbReference>
<evidence type="ECO:0000256" key="2">
    <source>
        <dbReference type="ARBA" id="ARBA00022801"/>
    </source>
</evidence>
<proteinExistence type="predicted"/>
<dbReference type="InterPro" id="IPR000086">
    <property type="entry name" value="NUDIX_hydrolase_dom"/>
</dbReference>
<reference evidence="4 5" key="1">
    <citation type="submission" date="2018-06" db="EMBL/GenBank/DDBJ databases">
        <title>Genomic Encyclopedia of Type Strains, Phase III (KMG-III): the genomes of soil and plant-associated and newly described type strains.</title>
        <authorList>
            <person name="Whitman W."/>
        </authorList>
    </citation>
    <scope>NUCLEOTIDE SEQUENCE [LARGE SCALE GENOMIC DNA]</scope>
    <source>
        <strain evidence="4 5">CECT 7022</strain>
    </source>
</reference>
<dbReference type="PROSITE" id="PS00893">
    <property type="entry name" value="NUDIX_BOX"/>
    <property type="match status" value="1"/>
</dbReference>